<gene>
    <name evidence="2" type="ORF">K432DRAFT_379287</name>
</gene>
<feature type="compositionally biased region" description="Polar residues" evidence="1">
    <location>
        <begin position="87"/>
        <end position="97"/>
    </location>
</feature>
<proteinExistence type="predicted"/>
<dbReference type="PANTHER" id="PTHR42085:SF2">
    <property type="entry name" value="F-BOX DOMAIN-CONTAINING PROTEIN"/>
    <property type="match status" value="1"/>
</dbReference>
<dbReference type="PANTHER" id="PTHR42085">
    <property type="entry name" value="F-BOX DOMAIN-CONTAINING PROTEIN"/>
    <property type="match status" value="1"/>
</dbReference>
<evidence type="ECO:0000313" key="3">
    <source>
        <dbReference type="Proteomes" id="UP000250266"/>
    </source>
</evidence>
<feature type="region of interest" description="Disordered" evidence="1">
    <location>
        <begin position="17"/>
        <end position="72"/>
    </location>
</feature>
<dbReference type="InterPro" id="IPR038883">
    <property type="entry name" value="AN11006-like"/>
</dbReference>
<evidence type="ECO:0008006" key="4">
    <source>
        <dbReference type="Google" id="ProtNLM"/>
    </source>
</evidence>
<dbReference type="Proteomes" id="UP000250266">
    <property type="component" value="Unassembled WGS sequence"/>
</dbReference>
<dbReference type="OrthoDB" id="62952at2759"/>
<organism evidence="2 3">
    <name type="scientific">Lepidopterella palustris CBS 459.81</name>
    <dbReference type="NCBI Taxonomy" id="1314670"/>
    <lineage>
        <taxon>Eukaryota</taxon>
        <taxon>Fungi</taxon>
        <taxon>Dikarya</taxon>
        <taxon>Ascomycota</taxon>
        <taxon>Pezizomycotina</taxon>
        <taxon>Dothideomycetes</taxon>
        <taxon>Pleosporomycetidae</taxon>
        <taxon>Mytilinidiales</taxon>
        <taxon>Argynnaceae</taxon>
        <taxon>Lepidopterella</taxon>
    </lineage>
</organism>
<reference evidence="2 3" key="1">
    <citation type="journal article" date="2016" name="Nat. Commun.">
        <title>Ectomycorrhizal ecology is imprinted in the genome of the dominant symbiotic fungus Cenococcum geophilum.</title>
        <authorList>
            <consortium name="DOE Joint Genome Institute"/>
            <person name="Peter M."/>
            <person name="Kohler A."/>
            <person name="Ohm R.A."/>
            <person name="Kuo A."/>
            <person name="Krutzmann J."/>
            <person name="Morin E."/>
            <person name="Arend M."/>
            <person name="Barry K.W."/>
            <person name="Binder M."/>
            <person name="Choi C."/>
            <person name="Clum A."/>
            <person name="Copeland A."/>
            <person name="Grisel N."/>
            <person name="Haridas S."/>
            <person name="Kipfer T."/>
            <person name="LaButti K."/>
            <person name="Lindquist E."/>
            <person name="Lipzen A."/>
            <person name="Maire R."/>
            <person name="Meier B."/>
            <person name="Mihaltcheva S."/>
            <person name="Molinier V."/>
            <person name="Murat C."/>
            <person name="Poggeler S."/>
            <person name="Quandt C.A."/>
            <person name="Sperisen C."/>
            <person name="Tritt A."/>
            <person name="Tisserant E."/>
            <person name="Crous P.W."/>
            <person name="Henrissat B."/>
            <person name="Nehls U."/>
            <person name="Egli S."/>
            <person name="Spatafora J.W."/>
            <person name="Grigoriev I.V."/>
            <person name="Martin F.M."/>
        </authorList>
    </citation>
    <scope>NUCLEOTIDE SEQUENCE [LARGE SCALE GENOMIC DNA]</scope>
    <source>
        <strain evidence="2 3">CBS 459.81</strain>
    </source>
</reference>
<feature type="compositionally biased region" description="Basic and acidic residues" evidence="1">
    <location>
        <begin position="48"/>
        <end position="58"/>
    </location>
</feature>
<protein>
    <recommendedName>
        <fullName evidence="4">F-box domain-containing protein</fullName>
    </recommendedName>
</protein>
<accession>A0A8E2EGP4</accession>
<dbReference type="AlphaFoldDB" id="A0A8E2EGP4"/>
<evidence type="ECO:0000256" key="1">
    <source>
        <dbReference type="SAM" id="MobiDB-lite"/>
    </source>
</evidence>
<name>A0A8E2EGP4_9PEZI</name>
<feature type="region of interest" description="Disordered" evidence="1">
    <location>
        <begin position="83"/>
        <end position="102"/>
    </location>
</feature>
<keyword evidence="3" id="KW-1185">Reference proteome</keyword>
<evidence type="ECO:0000313" key="2">
    <source>
        <dbReference type="EMBL" id="OCK83665.1"/>
    </source>
</evidence>
<sequence length="306" mass="34120">MATISLQRRYSVTGNAILDGSRRSPKIAPLQPSVQTSCNLCESADSPDLDRRPPKRDATQLPSPNDIDPKTLPNKIAKLALEADAETSPSPSHSDFSYPSPRPQIPEVTPHKPIGLLGLPPEIRNQIYRELPDTLISSRPLIYCLSTFKGRKQHCLSSVCRQIRSESLAIFYGYNTWVIKLEFKIMYDAFRAWISSIGDMNAGNLRLLQLSVRGRDFRPVAAGTEAGGYKCVDGDATFRIDLSERYVGGEVTVMRCDGSVDAGEQARACLRGLVQPVWKKRQEGRLRGEDFVEMVDAFLGYTGWWL</sequence>
<dbReference type="EMBL" id="KV744855">
    <property type="protein sequence ID" value="OCK83665.1"/>
    <property type="molecule type" value="Genomic_DNA"/>
</dbReference>